<keyword evidence="3" id="KW-0238">DNA-binding</keyword>
<feature type="domain" description="SAP" evidence="2">
    <location>
        <begin position="261"/>
        <end position="290"/>
    </location>
</feature>
<dbReference type="PROSITE" id="PS50800">
    <property type="entry name" value="SAP"/>
    <property type="match status" value="1"/>
</dbReference>
<name>W7TW26_9STRA</name>
<gene>
    <name evidence="3" type="ORF">Naga_100034g1</name>
</gene>
<comment type="caution">
    <text evidence="3">The sequence shown here is derived from an EMBL/GenBank/DDBJ whole genome shotgun (WGS) entry which is preliminary data.</text>
</comment>
<dbReference type="GO" id="GO:0003677">
    <property type="term" value="F:DNA binding"/>
    <property type="evidence" value="ECO:0007669"/>
    <property type="project" value="UniProtKB-KW"/>
</dbReference>
<dbReference type="InterPro" id="IPR003034">
    <property type="entry name" value="SAP_dom"/>
</dbReference>
<feature type="compositionally biased region" description="Basic and acidic residues" evidence="1">
    <location>
        <begin position="214"/>
        <end position="227"/>
    </location>
</feature>
<organism evidence="3 4">
    <name type="scientific">Nannochloropsis gaditana</name>
    <dbReference type="NCBI Taxonomy" id="72520"/>
    <lineage>
        <taxon>Eukaryota</taxon>
        <taxon>Sar</taxon>
        <taxon>Stramenopiles</taxon>
        <taxon>Ochrophyta</taxon>
        <taxon>Eustigmatophyceae</taxon>
        <taxon>Eustigmatales</taxon>
        <taxon>Monodopsidaceae</taxon>
        <taxon>Nannochloropsis</taxon>
    </lineage>
</organism>
<feature type="compositionally biased region" description="Polar residues" evidence="1">
    <location>
        <begin position="132"/>
        <end position="146"/>
    </location>
</feature>
<dbReference type="Gene3D" id="1.10.720.30">
    <property type="entry name" value="SAP domain"/>
    <property type="match status" value="1"/>
</dbReference>
<keyword evidence="4" id="KW-1185">Reference proteome</keyword>
<feature type="region of interest" description="Disordered" evidence="1">
    <location>
        <begin position="1"/>
        <end position="158"/>
    </location>
</feature>
<feature type="region of interest" description="Disordered" evidence="1">
    <location>
        <begin position="209"/>
        <end position="262"/>
    </location>
</feature>
<protein>
    <submittedName>
        <fullName evidence="3">DNA-binding SAP</fullName>
    </submittedName>
</protein>
<sequence>MLQFASAHPPECTMRMPSARVTRSRARSPSMAEDDGIGTRSRGARASAPKIRGISPPRPRGARAPESPALSSRGSRMRAQDQTGPLGHDTMDESKDRRKGGIRQEHRWARRGTEDSTQPGPEAVVVPRESSKQSPGRSPQENTRSCNDIEGDGVHLAGQPATPFQRLLKSSTSLVSSAVKGVIGLMSPWEENGRSDGDGQMLVAQESFSSGEYDDVHSAERVDKAAHEAAPSMAAYEDGAVELPPPEDKAESDESYEGQPVDSITVSELKKILREKGLSYKGRKSELAER</sequence>
<dbReference type="Proteomes" id="UP000019335">
    <property type="component" value="Chromosome 6"/>
</dbReference>
<evidence type="ECO:0000313" key="4">
    <source>
        <dbReference type="Proteomes" id="UP000019335"/>
    </source>
</evidence>
<reference evidence="3 4" key="1">
    <citation type="journal article" date="2014" name="Mol. Plant">
        <title>Chromosome Scale Genome Assembly and Transcriptome Profiling of Nannochloropsis gaditana in Nitrogen Depletion.</title>
        <authorList>
            <person name="Corteggiani Carpinelli E."/>
            <person name="Telatin A."/>
            <person name="Vitulo N."/>
            <person name="Forcato C."/>
            <person name="D'Angelo M."/>
            <person name="Schiavon R."/>
            <person name="Vezzi A."/>
            <person name="Giacometti G.M."/>
            <person name="Morosinotto T."/>
            <person name="Valle G."/>
        </authorList>
    </citation>
    <scope>NUCLEOTIDE SEQUENCE [LARGE SCALE GENOMIC DNA]</scope>
    <source>
        <strain evidence="3 4">B-31</strain>
    </source>
</reference>
<dbReference type="SUPFAM" id="SSF68906">
    <property type="entry name" value="SAP domain"/>
    <property type="match status" value="1"/>
</dbReference>
<dbReference type="AlphaFoldDB" id="W7TW26"/>
<evidence type="ECO:0000256" key="1">
    <source>
        <dbReference type="SAM" id="MobiDB-lite"/>
    </source>
</evidence>
<evidence type="ECO:0000313" key="3">
    <source>
        <dbReference type="EMBL" id="EWM27728.1"/>
    </source>
</evidence>
<dbReference type="Pfam" id="PF02037">
    <property type="entry name" value="SAP"/>
    <property type="match status" value="1"/>
</dbReference>
<feature type="compositionally biased region" description="Basic and acidic residues" evidence="1">
    <location>
        <begin position="102"/>
        <end position="114"/>
    </location>
</feature>
<evidence type="ECO:0000259" key="2">
    <source>
        <dbReference type="PROSITE" id="PS50800"/>
    </source>
</evidence>
<proteinExistence type="predicted"/>
<dbReference type="InterPro" id="IPR036361">
    <property type="entry name" value="SAP_dom_sf"/>
</dbReference>
<dbReference type="EMBL" id="AZIL01000424">
    <property type="protein sequence ID" value="EWM27728.1"/>
    <property type="molecule type" value="Genomic_DNA"/>
</dbReference>
<accession>W7TW26</accession>